<accession>A0ABY4THW4</accession>
<proteinExistence type="predicted"/>
<evidence type="ECO:0000256" key="1">
    <source>
        <dbReference type="ARBA" id="ARBA00022527"/>
    </source>
</evidence>
<dbReference type="PANTHER" id="PTHR35526">
    <property type="entry name" value="ANTI-SIGMA-F FACTOR RSBW-RELATED"/>
    <property type="match status" value="1"/>
</dbReference>
<dbReference type="Proteomes" id="UP001056383">
    <property type="component" value="Chromosome"/>
</dbReference>
<keyword evidence="1" id="KW-0808">Transferase</keyword>
<evidence type="ECO:0000256" key="2">
    <source>
        <dbReference type="SAM" id="MobiDB-lite"/>
    </source>
</evidence>
<keyword evidence="1" id="KW-0723">Serine/threonine-protein kinase</keyword>
<dbReference type="Pfam" id="PF13581">
    <property type="entry name" value="HATPase_c_2"/>
    <property type="match status" value="1"/>
</dbReference>
<dbReference type="GO" id="GO:0005524">
    <property type="term" value="F:ATP binding"/>
    <property type="evidence" value="ECO:0007669"/>
    <property type="project" value="UniProtKB-KW"/>
</dbReference>
<feature type="region of interest" description="Disordered" evidence="2">
    <location>
        <begin position="1"/>
        <end position="30"/>
    </location>
</feature>
<dbReference type="PANTHER" id="PTHR35526:SF3">
    <property type="entry name" value="ANTI-SIGMA-F FACTOR RSBW"/>
    <property type="match status" value="1"/>
</dbReference>
<dbReference type="InterPro" id="IPR003594">
    <property type="entry name" value="HATPase_dom"/>
</dbReference>
<dbReference type="InterPro" id="IPR050267">
    <property type="entry name" value="Anti-sigma-factor_SerPK"/>
</dbReference>
<keyword evidence="5" id="KW-1185">Reference proteome</keyword>
<feature type="domain" description="Histidine kinase/HSP90-like ATPase" evidence="3">
    <location>
        <begin position="44"/>
        <end position="148"/>
    </location>
</feature>
<evidence type="ECO:0000313" key="4">
    <source>
        <dbReference type="EMBL" id="URN16397.1"/>
    </source>
</evidence>
<dbReference type="CDD" id="cd16936">
    <property type="entry name" value="HATPase_RsbW-like"/>
    <property type="match status" value="1"/>
</dbReference>
<sequence length="157" mass="16700">MPRPATSTRDLDVVRTSAPDPQPPAAVDHRPAGPGLVACFAPSDHRVGHMRRITASHLRHHGCAALIDDAVLVVSELVTNAIRHGRGEVGLKVTVLTGELLIEVGDRSTAPARLRTAGDDDDDGRGLLLVTALARTWGVSDDGTTTWCTLALPERRP</sequence>
<dbReference type="Gene3D" id="3.30.565.10">
    <property type="entry name" value="Histidine kinase-like ATPase, C-terminal domain"/>
    <property type="match status" value="1"/>
</dbReference>
<dbReference type="InterPro" id="IPR036890">
    <property type="entry name" value="HATPase_C_sf"/>
</dbReference>
<evidence type="ECO:0000259" key="3">
    <source>
        <dbReference type="Pfam" id="PF13581"/>
    </source>
</evidence>
<dbReference type="EMBL" id="CP095474">
    <property type="protein sequence ID" value="URN16397.1"/>
    <property type="molecule type" value="Genomic_DNA"/>
</dbReference>
<keyword evidence="4" id="KW-0547">Nucleotide-binding</keyword>
<dbReference type="RefSeq" id="WP_010473409.1">
    <property type="nucleotide sequence ID" value="NZ_CP095474.1"/>
</dbReference>
<keyword evidence="1" id="KW-0418">Kinase</keyword>
<reference evidence="4" key="1">
    <citation type="submission" date="2022-04" db="EMBL/GenBank/DDBJ databases">
        <title>Systematic whole-genome sequencing reveals an unexpected diversity among actinomycetoma pathogens and provides insights into their antibacterial susceptibilities.</title>
        <authorList>
            <person name="Watson A.K."/>
            <person name="Kepplinger B."/>
            <person name="Bakhiet S.M."/>
            <person name="Mhmoud N.A."/>
            <person name="Chapman J."/>
            <person name="Allenby N."/>
            <person name="Mickiewicz K."/>
            <person name="Goodfellow M."/>
            <person name="Fahal A.H."/>
            <person name="Errington J."/>
        </authorList>
    </citation>
    <scope>NUCLEOTIDE SEQUENCE</scope>
    <source>
        <strain evidence="4">SD 504</strain>
    </source>
</reference>
<keyword evidence="4" id="KW-0067">ATP-binding</keyword>
<evidence type="ECO:0000313" key="5">
    <source>
        <dbReference type="Proteomes" id="UP001056383"/>
    </source>
</evidence>
<name>A0ABY4THW4_9ACTN</name>
<organism evidence="4 5">
    <name type="scientific">Streptomyces sudanensis</name>
    <dbReference type="NCBI Taxonomy" id="436397"/>
    <lineage>
        <taxon>Bacteria</taxon>
        <taxon>Bacillati</taxon>
        <taxon>Actinomycetota</taxon>
        <taxon>Actinomycetes</taxon>
        <taxon>Kitasatosporales</taxon>
        <taxon>Streptomycetaceae</taxon>
        <taxon>Streptomyces</taxon>
    </lineage>
</organism>
<dbReference type="SUPFAM" id="SSF55874">
    <property type="entry name" value="ATPase domain of HSP90 chaperone/DNA topoisomerase II/histidine kinase"/>
    <property type="match status" value="1"/>
</dbReference>
<protein>
    <submittedName>
        <fullName evidence="4">ATP-binding protein</fullName>
    </submittedName>
</protein>
<gene>
    <name evidence="4" type="ORF">MW084_11100</name>
</gene>